<dbReference type="InterPro" id="IPR000847">
    <property type="entry name" value="LysR_HTH_N"/>
</dbReference>
<dbReference type="Gene3D" id="3.40.190.290">
    <property type="match status" value="1"/>
</dbReference>
<dbReference type="OrthoDB" id="646694at2"/>
<dbReference type="PANTHER" id="PTHR30419">
    <property type="entry name" value="HTH-TYPE TRANSCRIPTIONAL REGULATOR YBHD"/>
    <property type="match status" value="1"/>
</dbReference>
<evidence type="ECO:0000256" key="2">
    <source>
        <dbReference type="ARBA" id="ARBA00023015"/>
    </source>
</evidence>
<dbReference type="GO" id="GO:0003700">
    <property type="term" value="F:DNA-binding transcription factor activity"/>
    <property type="evidence" value="ECO:0007669"/>
    <property type="project" value="InterPro"/>
</dbReference>
<dbReference type="Pfam" id="PF00126">
    <property type="entry name" value="HTH_1"/>
    <property type="match status" value="1"/>
</dbReference>
<keyword evidence="3" id="KW-0238">DNA-binding</keyword>
<reference evidence="7" key="1">
    <citation type="submission" date="2016-05" db="EMBL/GenBank/DDBJ databases">
        <authorList>
            <person name="Baek K."/>
            <person name="Yang S.-J."/>
        </authorList>
    </citation>
    <scope>NUCLEOTIDE SEQUENCE [LARGE SCALE GENOMIC DNA]</scope>
    <source>
        <strain evidence="7">ST58-10</strain>
    </source>
</reference>
<dbReference type="STRING" id="1821621.A8C75_15625"/>
<dbReference type="Pfam" id="PF03466">
    <property type="entry name" value="LysR_substrate"/>
    <property type="match status" value="1"/>
</dbReference>
<evidence type="ECO:0000256" key="1">
    <source>
        <dbReference type="ARBA" id="ARBA00009437"/>
    </source>
</evidence>
<evidence type="ECO:0000259" key="5">
    <source>
        <dbReference type="PROSITE" id="PS50931"/>
    </source>
</evidence>
<protein>
    <submittedName>
        <fullName evidence="6">LysR family transcriptional regulator</fullName>
    </submittedName>
</protein>
<organism evidence="6 7">
    <name type="scientific">Marinobacterium aestuarii</name>
    <dbReference type="NCBI Taxonomy" id="1821621"/>
    <lineage>
        <taxon>Bacteria</taxon>
        <taxon>Pseudomonadati</taxon>
        <taxon>Pseudomonadota</taxon>
        <taxon>Gammaproteobacteria</taxon>
        <taxon>Oceanospirillales</taxon>
        <taxon>Oceanospirillaceae</taxon>
        <taxon>Marinobacterium</taxon>
    </lineage>
</organism>
<dbReference type="InterPro" id="IPR036388">
    <property type="entry name" value="WH-like_DNA-bd_sf"/>
</dbReference>
<dbReference type="GO" id="GO:0003677">
    <property type="term" value="F:DNA binding"/>
    <property type="evidence" value="ECO:0007669"/>
    <property type="project" value="UniProtKB-KW"/>
</dbReference>
<gene>
    <name evidence="6" type="ORF">A8C75_15625</name>
</gene>
<evidence type="ECO:0000256" key="3">
    <source>
        <dbReference type="ARBA" id="ARBA00023125"/>
    </source>
</evidence>
<dbReference type="GO" id="GO:0005829">
    <property type="term" value="C:cytosol"/>
    <property type="evidence" value="ECO:0007669"/>
    <property type="project" value="TreeGrafter"/>
</dbReference>
<accession>A0A1A9F211</accession>
<sequence length="294" mass="32610">MTIKQLRAFIAVARTLSFAEASVRVHLSQPALSLAIKKLEESLGGRLFNRTTRTIALTPEGDVLLPIAERLMAEWDSVEEELHQRFALQLGKIAVAAMPSFASSLLPQALLRYRKLYPRINIEVHDVIAEQVVDMVRQNRVEVGVTFDPGASDDLLFRPLFSDEFIAVLPPGHPDANRNPLPWQQLLQHDFITLQRPSSLRLLMERQLAEQGMAPRVAFEAHQLATVGRMVATGLGVSAVPALCRQQMQELGACCVSLAEPSISRRVGILTRSNHQLSVAARALIDVLSETFKK</sequence>
<keyword evidence="2" id="KW-0805">Transcription regulation</keyword>
<dbReference type="CDD" id="cd08440">
    <property type="entry name" value="PBP2_LTTR_like_4"/>
    <property type="match status" value="1"/>
</dbReference>
<dbReference type="KEGG" id="mars:A8C75_15625"/>
<keyword evidence="7" id="KW-1185">Reference proteome</keyword>
<dbReference type="PANTHER" id="PTHR30419:SF30">
    <property type="entry name" value="LYSR FAMILY TRANSCRIPTIONAL REGULATOR"/>
    <property type="match status" value="1"/>
</dbReference>
<proteinExistence type="inferred from homology"/>
<dbReference type="PROSITE" id="PS50931">
    <property type="entry name" value="HTH_LYSR"/>
    <property type="match status" value="1"/>
</dbReference>
<evidence type="ECO:0000313" key="7">
    <source>
        <dbReference type="Proteomes" id="UP000078070"/>
    </source>
</evidence>
<name>A0A1A9F211_9GAMM</name>
<evidence type="ECO:0000256" key="4">
    <source>
        <dbReference type="ARBA" id="ARBA00023163"/>
    </source>
</evidence>
<dbReference type="PRINTS" id="PR00039">
    <property type="entry name" value="HTHLYSR"/>
</dbReference>
<dbReference type="RefSeq" id="WP_067384428.1">
    <property type="nucleotide sequence ID" value="NZ_CP015839.1"/>
</dbReference>
<dbReference type="AlphaFoldDB" id="A0A1A9F211"/>
<dbReference type="InterPro" id="IPR050950">
    <property type="entry name" value="HTH-type_LysR_regulators"/>
</dbReference>
<dbReference type="InterPro" id="IPR036390">
    <property type="entry name" value="WH_DNA-bd_sf"/>
</dbReference>
<dbReference type="Proteomes" id="UP000078070">
    <property type="component" value="Chromosome"/>
</dbReference>
<feature type="domain" description="HTH lysR-type" evidence="5">
    <location>
        <begin position="1"/>
        <end position="58"/>
    </location>
</feature>
<dbReference type="FunFam" id="1.10.10.10:FF:000001">
    <property type="entry name" value="LysR family transcriptional regulator"/>
    <property type="match status" value="1"/>
</dbReference>
<dbReference type="SUPFAM" id="SSF46785">
    <property type="entry name" value="Winged helix' DNA-binding domain"/>
    <property type="match status" value="1"/>
</dbReference>
<dbReference type="SUPFAM" id="SSF53850">
    <property type="entry name" value="Periplasmic binding protein-like II"/>
    <property type="match status" value="1"/>
</dbReference>
<dbReference type="EMBL" id="CP015839">
    <property type="protein sequence ID" value="ANG63763.1"/>
    <property type="molecule type" value="Genomic_DNA"/>
</dbReference>
<keyword evidence="4" id="KW-0804">Transcription</keyword>
<dbReference type="Gene3D" id="1.10.10.10">
    <property type="entry name" value="Winged helix-like DNA-binding domain superfamily/Winged helix DNA-binding domain"/>
    <property type="match status" value="1"/>
</dbReference>
<comment type="similarity">
    <text evidence="1">Belongs to the LysR transcriptional regulatory family.</text>
</comment>
<dbReference type="InterPro" id="IPR005119">
    <property type="entry name" value="LysR_subst-bd"/>
</dbReference>
<reference evidence="6 7" key="2">
    <citation type="journal article" date="2018" name="Int. J. Syst. Evol. Microbiol.">
        <title>Marinobacterium aestuarii sp. nov., a benzene-degrading marine bacterium isolated from estuary sediment.</title>
        <authorList>
            <person name="Bae S.S."/>
            <person name="Jung J."/>
            <person name="Chung D."/>
            <person name="Baek K."/>
        </authorList>
    </citation>
    <scope>NUCLEOTIDE SEQUENCE [LARGE SCALE GENOMIC DNA]</scope>
    <source>
        <strain evidence="6 7">ST58-10</strain>
    </source>
</reference>
<evidence type="ECO:0000313" key="6">
    <source>
        <dbReference type="EMBL" id="ANG63763.1"/>
    </source>
</evidence>